<dbReference type="GO" id="GO:0016410">
    <property type="term" value="F:N-acyltransferase activity"/>
    <property type="evidence" value="ECO:0007669"/>
    <property type="project" value="UniProtKB-UniRule"/>
</dbReference>
<proteinExistence type="inferred from homology"/>
<dbReference type="SUPFAM" id="SSF56317">
    <property type="entry name" value="Carbon-nitrogen hydrolase"/>
    <property type="match status" value="1"/>
</dbReference>
<evidence type="ECO:0000256" key="3">
    <source>
        <dbReference type="ARBA" id="ARBA00022475"/>
    </source>
</evidence>
<dbReference type="Proteomes" id="UP000295565">
    <property type="component" value="Unassembled WGS sequence"/>
</dbReference>
<dbReference type="HAMAP" id="MF_01148">
    <property type="entry name" value="Lnt"/>
    <property type="match status" value="1"/>
</dbReference>
<comment type="pathway">
    <text evidence="9">Protein modification; lipoprotein biosynthesis (N-acyl transfer).</text>
</comment>
<dbReference type="EMBL" id="SMGD01000011">
    <property type="protein sequence ID" value="TCK58638.1"/>
    <property type="molecule type" value="Genomic_DNA"/>
</dbReference>
<dbReference type="PANTHER" id="PTHR38686:SF1">
    <property type="entry name" value="APOLIPOPROTEIN N-ACYLTRANSFERASE"/>
    <property type="match status" value="1"/>
</dbReference>
<evidence type="ECO:0000256" key="2">
    <source>
        <dbReference type="ARBA" id="ARBA00010065"/>
    </source>
</evidence>
<evidence type="ECO:0000256" key="8">
    <source>
        <dbReference type="ARBA" id="ARBA00023315"/>
    </source>
</evidence>
<comment type="caution">
    <text evidence="11">The sequence shown here is derived from an EMBL/GenBank/DDBJ whole genome shotgun (WGS) entry which is preliminary data.</text>
</comment>
<dbReference type="InterPro" id="IPR003010">
    <property type="entry name" value="C-N_Hydrolase"/>
</dbReference>
<evidence type="ECO:0000313" key="11">
    <source>
        <dbReference type="EMBL" id="TCK58638.1"/>
    </source>
</evidence>
<feature type="transmembrane region" description="Helical" evidence="9">
    <location>
        <begin position="155"/>
        <end position="179"/>
    </location>
</feature>
<dbReference type="RefSeq" id="WP_131911602.1">
    <property type="nucleotide sequence ID" value="NZ_OU594967.1"/>
</dbReference>
<comment type="catalytic activity">
    <reaction evidence="9">
        <text>N-terminal S-1,2-diacyl-sn-glyceryl-L-cysteinyl-[lipoprotein] + a glycerophospholipid = N-acyl-S-1,2-diacyl-sn-glyceryl-L-cysteinyl-[lipoprotein] + a 2-acyl-sn-glycero-3-phospholipid + H(+)</text>
        <dbReference type="Rhea" id="RHEA:48228"/>
        <dbReference type="Rhea" id="RHEA-COMP:14681"/>
        <dbReference type="Rhea" id="RHEA-COMP:14684"/>
        <dbReference type="ChEBI" id="CHEBI:15378"/>
        <dbReference type="ChEBI" id="CHEBI:136912"/>
        <dbReference type="ChEBI" id="CHEBI:140656"/>
        <dbReference type="ChEBI" id="CHEBI:140657"/>
        <dbReference type="ChEBI" id="CHEBI:140660"/>
        <dbReference type="EC" id="2.3.1.269"/>
    </reaction>
</comment>
<evidence type="ECO:0000313" key="12">
    <source>
        <dbReference type="Proteomes" id="UP000295565"/>
    </source>
</evidence>
<keyword evidence="6 9" id="KW-1133">Transmembrane helix</keyword>
<feature type="transmembrane region" description="Helical" evidence="9">
    <location>
        <begin position="54"/>
        <end position="75"/>
    </location>
</feature>
<protein>
    <recommendedName>
        <fullName evidence="9">Apolipoprotein N-acyltransferase</fullName>
        <shortName evidence="9">ALP N-acyltransferase</shortName>
        <ecNumber evidence="9">2.3.1.269</ecNumber>
    </recommendedName>
</protein>
<evidence type="ECO:0000259" key="10">
    <source>
        <dbReference type="PROSITE" id="PS50263"/>
    </source>
</evidence>
<name>A0A4R1K3H1_9GAMM</name>
<keyword evidence="5 9" id="KW-0812">Transmembrane</keyword>
<dbReference type="OrthoDB" id="9804277at2"/>
<evidence type="ECO:0000256" key="7">
    <source>
        <dbReference type="ARBA" id="ARBA00023136"/>
    </source>
</evidence>
<dbReference type="PROSITE" id="PS50263">
    <property type="entry name" value="CN_HYDROLASE"/>
    <property type="match status" value="1"/>
</dbReference>
<keyword evidence="11" id="KW-0449">Lipoprotein</keyword>
<dbReference type="GO" id="GO:0042158">
    <property type="term" value="P:lipoprotein biosynthetic process"/>
    <property type="evidence" value="ECO:0007669"/>
    <property type="project" value="UniProtKB-UniRule"/>
</dbReference>
<organism evidence="11 12">
    <name type="scientific">Celerinatantimonas diazotrophica</name>
    <dbReference type="NCBI Taxonomy" id="412034"/>
    <lineage>
        <taxon>Bacteria</taxon>
        <taxon>Pseudomonadati</taxon>
        <taxon>Pseudomonadota</taxon>
        <taxon>Gammaproteobacteria</taxon>
        <taxon>Celerinatantimonadaceae</taxon>
        <taxon>Celerinatantimonas</taxon>
    </lineage>
</organism>
<dbReference type="CDD" id="cd07571">
    <property type="entry name" value="ALP_N-acyl_transferase"/>
    <property type="match status" value="1"/>
</dbReference>
<comment type="caution">
    <text evidence="9">Lacks conserved residue(s) required for the propagation of feature annotation.</text>
</comment>
<feature type="transmembrane region" description="Helical" evidence="9">
    <location>
        <begin position="191"/>
        <end position="208"/>
    </location>
</feature>
<dbReference type="Pfam" id="PF20154">
    <property type="entry name" value="LNT_N"/>
    <property type="match status" value="1"/>
</dbReference>
<reference evidence="11 12" key="1">
    <citation type="submission" date="2019-03" db="EMBL/GenBank/DDBJ databases">
        <title>Genomic Encyclopedia of Type Strains, Phase IV (KMG-IV): sequencing the most valuable type-strain genomes for metagenomic binning, comparative biology and taxonomic classification.</title>
        <authorList>
            <person name="Goeker M."/>
        </authorList>
    </citation>
    <scope>NUCLEOTIDE SEQUENCE [LARGE SCALE GENOMIC DNA]</scope>
    <source>
        <strain evidence="11 12">DSM 18577</strain>
    </source>
</reference>
<dbReference type="InterPro" id="IPR045378">
    <property type="entry name" value="LNT_N"/>
</dbReference>
<evidence type="ECO:0000256" key="1">
    <source>
        <dbReference type="ARBA" id="ARBA00004651"/>
    </source>
</evidence>
<dbReference type="NCBIfam" id="TIGR00546">
    <property type="entry name" value="lnt"/>
    <property type="match status" value="1"/>
</dbReference>
<sequence>MLKTLPACLIALIAGAIASFSFAPYQLWPIIFVSFAGLIYCLEHSQAPFRIGLFFGLGLFCTGLRWVHVSMYLFGGIPLTVSYLLVFVLALYLALFPALACYLACKWPYPRSAAFRYLAFPAAWMVGEWLRARLLTGFPWLMPGYSQVSTPLANFASIVGVYGVSVIVLWVAAALYSALCSFTKSTSRRQGLIALSIIVVAFALGTVLKNVTLTHAEKPLSVTLVQGNESIATKWAAPNRIPTLNRYWKMTRDSKADIVVWPESALPFTEYEAKDYLKTMDHILTQRHQTLITGIIHQNQQTQQYYNALVVLGQKTADVAKSQPYQYNGPDRYYKRHLLPIGEFVPFASILRPLAKLFDLPMSNFSRGKPDQPPIEVKGHHWLSAICYEIAFGTELNAMMKPDIDTILTISNDTWFGHSIGPAQHLQIAQMRAIEFQRPVVRATNTGITALINRHGEISAELPMFKTLALNGTIIPATGQSIYQRIGLWPIYILFIIALIGYWMAAKRVKNSPQNRLD</sequence>
<feature type="transmembrane region" description="Helical" evidence="9">
    <location>
        <begin position="486"/>
        <end position="506"/>
    </location>
</feature>
<keyword evidence="3 9" id="KW-1003">Cell membrane</keyword>
<comment type="subcellular location">
    <subcellularLocation>
        <location evidence="1 9">Cell membrane</location>
        <topology evidence="1 9">Multi-pass membrane protein</topology>
    </subcellularLocation>
</comment>
<dbReference type="UniPathway" id="UPA00666"/>
<evidence type="ECO:0000256" key="4">
    <source>
        <dbReference type="ARBA" id="ARBA00022679"/>
    </source>
</evidence>
<dbReference type="Gene3D" id="3.60.110.10">
    <property type="entry name" value="Carbon-nitrogen hydrolase"/>
    <property type="match status" value="1"/>
</dbReference>
<feature type="transmembrane region" description="Helical" evidence="9">
    <location>
        <begin position="81"/>
        <end position="105"/>
    </location>
</feature>
<evidence type="ECO:0000256" key="6">
    <source>
        <dbReference type="ARBA" id="ARBA00022989"/>
    </source>
</evidence>
<evidence type="ECO:0000256" key="9">
    <source>
        <dbReference type="HAMAP-Rule" id="MF_01148"/>
    </source>
</evidence>
<dbReference type="InterPro" id="IPR036526">
    <property type="entry name" value="C-N_Hydrolase_sf"/>
</dbReference>
<dbReference type="InterPro" id="IPR004563">
    <property type="entry name" value="Apolipo_AcylTrfase"/>
</dbReference>
<evidence type="ECO:0000256" key="5">
    <source>
        <dbReference type="ARBA" id="ARBA00022692"/>
    </source>
</evidence>
<dbReference type="EC" id="2.3.1.269" evidence="9"/>
<gene>
    <name evidence="9" type="primary">lnt</name>
    <name evidence="11" type="ORF">EV690_0775</name>
</gene>
<dbReference type="Pfam" id="PF00795">
    <property type="entry name" value="CN_hydrolase"/>
    <property type="match status" value="1"/>
</dbReference>
<dbReference type="PANTHER" id="PTHR38686">
    <property type="entry name" value="APOLIPOPROTEIN N-ACYLTRANSFERASE"/>
    <property type="match status" value="1"/>
</dbReference>
<keyword evidence="8 9" id="KW-0012">Acyltransferase</keyword>
<keyword evidence="4 9" id="KW-0808">Transferase</keyword>
<dbReference type="GO" id="GO:0005886">
    <property type="term" value="C:plasma membrane"/>
    <property type="evidence" value="ECO:0007669"/>
    <property type="project" value="UniProtKB-SubCell"/>
</dbReference>
<keyword evidence="7 9" id="KW-0472">Membrane</keyword>
<keyword evidence="12" id="KW-1185">Reference proteome</keyword>
<comment type="function">
    <text evidence="9">Catalyzes the phospholipid dependent N-acylation of the N-terminal cysteine of apolipoprotein, the last step in lipoprotein maturation.</text>
</comment>
<feature type="domain" description="CN hydrolase" evidence="10">
    <location>
        <begin position="225"/>
        <end position="476"/>
    </location>
</feature>
<accession>A0A4R1K3H1</accession>
<comment type="similarity">
    <text evidence="2 9">Belongs to the CN hydrolase family. Apolipoprotein N-acyltransferase subfamily.</text>
</comment>
<dbReference type="AlphaFoldDB" id="A0A4R1K3H1"/>